<comment type="similarity">
    <text evidence="2 6">Belongs to the class-I pyridoxal-phosphate-dependent aminotransferase family.</text>
</comment>
<dbReference type="InterPro" id="IPR004838">
    <property type="entry name" value="NHTrfase_class1_PyrdxlP-BS"/>
</dbReference>
<dbReference type="Pfam" id="PF00155">
    <property type="entry name" value="Aminotran_1_2"/>
    <property type="match status" value="1"/>
</dbReference>
<evidence type="ECO:0000256" key="5">
    <source>
        <dbReference type="ARBA" id="ARBA00022898"/>
    </source>
</evidence>
<dbReference type="EMBL" id="BMFH01000001">
    <property type="protein sequence ID" value="GGD45440.1"/>
    <property type="molecule type" value="Genomic_DNA"/>
</dbReference>
<dbReference type="InterPro" id="IPR015424">
    <property type="entry name" value="PyrdxlP-dep_Trfase"/>
</dbReference>
<dbReference type="InterPro" id="IPR004839">
    <property type="entry name" value="Aminotransferase_I/II_large"/>
</dbReference>
<proteinExistence type="inferred from homology"/>
<comment type="caution">
    <text evidence="8">The sequence shown here is derived from an EMBL/GenBank/DDBJ whole genome shotgun (WGS) entry which is preliminary data.</text>
</comment>
<feature type="domain" description="Aminotransferase class I/classII large" evidence="7">
    <location>
        <begin position="26"/>
        <end position="366"/>
    </location>
</feature>
<dbReference type="GO" id="GO:0008483">
    <property type="term" value="F:transaminase activity"/>
    <property type="evidence" value="ECO:0007669"/>
    <property type="project" value="UniProtKB-KW"/>
</dbReference>
<evidence type="ECO:0000256" key="3">
    <source>
        <dbReference type="ARBA" id="ARBA00022576"/>
    </source>
</evidence>
<keyword evidence="4 6" id="KW-0808">Transferase</keyword>
<evidence type="ECO:0000256" key="6">
    <source>
        <dbReference type="RuleBase" id="RU000481"/>
    </source>
</evidence>
<evidence type="ECO:0000259" key="7">
    <source>
        <dbReference type="Pfam" id="PF00155"/>
    </source>
</evidence>
<dbReference type="EC" id="2.6.1.-" evidence="6"/>
<evidence type="ECO:0000256" key="1">
    <source>
        <dbReference type="ARBA" id="ARBA00001933"/>
    </source>
</evidence>
<organism evidence="8 9">
    <name type="scientific">Muriicola marianensis</name>
    <dbReference type="NCBI Taxonomy" id="1324801"/>
    <lineage>
        <taxon>Bacteria</taxon>
        <taxon>Pseudomonadati</taxon>
        <taxon>Bacteroidota</taxon>
        <taxon>Flavobacteriia</taxon>
        <taxon>Flavobacteriales</taxon>
        <taxon>Flavobacteriaceae</taxon>
        <taxon>Muriicola</taxon>
    </lineage>
</organism>
<dbReference type="Gene3D" id="3.40.640.10">
    <property type="entry name" value="Type I PLP-dependent aspartate aminotransferase-like (Major domain)"/>
    <property type="match status" value="1"/>
</dbReference>
<dbReference type="RefSeq" id="WP_188369634.1">
    <property type="nucleotide sequence ID" value="NZ_BMFH01000001.1"/>
</dbReference>
<sequence length="408" mass="45786">MYRKVEHSQTLFINTQTKKMVDQNKEVFRFGFGQSPFMPPQNVQSALREAIGHKEYSSVQGDPELREHIARFHFEHNGLRTRAEDVLVGPGSKILIFTLLMAVQEADVLIPAPAWVSYGPQAQLAGHHVITLPTSYEKRWRITVEALHRAVKSKKFANTILILNYPGNPDGLTYSREELMEISQVARTHRIIVVSDEIYGLLHHQNSHLSFAAFYPERTITTTGLSKWCGAGGWRLGAALLSEGLEPALKEALLGIGSETYSCAPVPVQMAAKVAYQDYKKIKPYISRQTQILKTIGNYCCEKLVTARIKVHPPEGGFYLFLDFSEWKDRLEKRGITTSNELCSALLEEKGVVLLPSEAFGFEPSFLGARLAYVDFDEPHEEESFVIKTHAPKISGGIQALVEWVGDL</sequence>
<dbReference type="SUPFAM" id="SSF53383">
    <property type="entry name" value="PLP-dependent transferases"/>
    <property type="match status" value="1"/>
</dbReference>
<dbReference type="InterPro" id="IPR050596">
    <property type="entry name" value="AspAT/PAT-like"/>
</dbReference>
<dbReference type="PANTHER" id="PTHR46383:SF1">
    <property type="entry name" value="ASPARTATE AMINOTRANSFERASE"/>
    <property type="match status" value="1"/>
</dbReference>
<dbReference type="Proteomes" id="UP000625780">
    <property type="component" value="Unassembled WGS sequence"/>
</dbReference>
<evidence type="ECO:0000256" key="4">
    <source>
        <dbReference type="ARBA" id="ARBA00022679"/>
    </source>
</evidence>
<dbReference type="InterPro" id="IPR015422">
    <property type="entry name" value="PyrdxlP-dep_Trfase_small"/>
</dbReference>
<evidence type="ECO:0000313" key="9">
    <source>
        <dbReference type="Proteomes" id="UP000625780"/>
    </source>
</evidence>
<dbReference type="InterPro" id="IPR015421">
    <property type="entry name" value="PyrdxlP-dep_Trfase_major"/>
</dbReference>
<keyword evidence="3 6" id="KW-0032">Aminotransferase</keyword>
<keyword evidence="9" id="KW-1185">Reference proteome</keyword>
<reference evidence="9" key="1">
    <citation type="journal article" date="2019" name="Int. J. Syst. Evol. Microbiol.">
        <title>The Global Catalogue of Microorganisms (GCM) 10K type strain sequencing project: providing services to taxonomists for standard genome sequencing and annotation.</title>
        <authorList>
            <consortium name="The Broad Institute Genomics Platform"/>
            <consortium name="The Broad Institute Genome Sequencing Center for Infectious Disease"/>
            <person name="Wu L."/>
            <person name="Ma J."/>
        </authorList>
    </citation>
    <scope>NUCLEOTIDE SEQUENCE [LARGE SCALE GENOMIC DNA]</scope>
    <source>
        <strain evidence="9">CGMCC 1.12606</strain>
    </source>
</reference>
<evidence type="ECO:0000313" key="8">
    <source>
        <dbReference type="EMBL" id="GGD45440.1"/>
    </source>
</evidence>
<keyword evidence="5" id="KW-0663">Pyridoxal phosphate</keyword>
<dbReference type="PANTHER" id="PTHR46383">
    <property type="entry name" value="ASPARTATE AMINOTRANSFERASE"/>
    <property type="match status" value="1"/>
</dbReference>
<dbReference type="Gene3D" id="3.90.1150.10">
    <property type="entry name" value="Aspartate Aminotransferase, domain 1"/>
    <property type="match status" value="1"/>
</dbReference>
<evidence type="ECO:0000256" key="2">
    <source>
        <dbReference type="ARBA" id="ARBA00007441"/>
    </source>
</evidence>
<name>A0ABQ1QTJ7_9FLAO</name>
<dbReference type="PROSITE" id="PS00105">
    <property type="entry name" value="AA_TRANSFER_CLASS_1"/>
    <property type="match status" value="1"/>
</dbReference>
<protein>
    <recommendedName>
        <fullName evidence="6">Aminotransferase</fullName>
        <ecNumber evidence="6">2.6.1.-</ecNumber>
    </recommendedName>
</protein>
<comment type="cofactor">
    <cofactor evidence="1 6">
        <name>pyridoxal 5'-phosphate</name>
        <dbReference type="ChEBI" id="CHEBI:597326"/>
    </cofactor>
</comment>
<dbReference type="CDD" id="cd00609">
    <property type="entry name" value="AAT_like"/>
    <property type="match status" value="1"/>
</dbReference>
<gene>
    <name evidence="8" type="primary">aspB</name>
    <name evidence="8" type="ORF">GCM10011361_10520</name>
</gene>
<accession>A0ABQ1QTJ7</accession>